<dbReference type="GO" id="GO:0055085">
    <property type="term" value="P:transmembrane transport"/>
    <property type="evidence" value="ECO:0007669"/>
    <property type="project" value="InterPro"/>
</dbReference>
<dbReference type="SUPFAM" id="SSF74653">
    <property type="entry name" value="TolA/TonB C-terminal domain"/>
    <property type="match status" value="1"/>
</dbReference>
<protein>
    <submittedName>
        <fullName evidence="2">Gram-negative bacterial tonB protein</fullName>
    </submittedName>
</protein>
<dbReference type="AlphaFoldDB" id="A0A1J5TMY3"/>
<dbReference type="Gene3D" id="3.30.1150.10">
    <property type="match status" value="1"/>
</dbReference>
<evidence type="ECO:0000313" key="2">
    <source>
        <dbReference type="EMBL" id="OIR15060.1"/>
    </source>
</evidence>
<evidence type="ECO:0000259" key="1">
    <source>
        <dbReference type="Pfam" id="PF03544"/>
    </source>
</evidence>
<dbReference type="Pfam" id="PF03544">
    <property type="entry name" value="TonB_C"/>
    <property type="match status" value="1"/>
</dbReference>
<organism evidence="2">
    <name type="scientific">mine drainage metagenome</name>
    <dbReference type="NCBI Taxonomy" id="410659"/>
    <lineage>
        <taxon>unclassified sequences</taxon>
        <taxon>metagenomes</taxon>
        <taxon>ecological metagenomes</taxon>
    </lineage>
</organism>
<sequence length="122" mass="12800">MNTIARLPLLAAACLCVTAALHAATTYERTYVEAYAGRPALPKPVAVVSPDIRSDTSATVVKVHFVVDADGTPSHISVPADVDSDLATALRTAVSEWKFEPASLNGKPVATPVVLPFRITSS</sequence>
<proteinExistence type="predicted"/>
<dbReference type="InterPro" id="IPR037682">
    <property type="entry name" value="TonB_C"/>
</dbReference>
<accession>A0A1J5TMY3</accession>
<feature type="domain" description="TonB C-terminal" evidence="1">
    <location>
        <begin position="60"/>
        <end position="118"/>
    </location>
</feature>
<gene>
    <name evidence="2" type="ORF">GALL_41790</name>
</gene>
<dbReference type="EMBL" id="MLJW01000010">
    <property type="protein sequence ID" value="OIR15060.1"/>
    <property type="molecule type" value="Genomic_DNA"/>
</dbReference>
<name>A0A1J5TMY3_9ZZZZ</name>
<reference evidence="2" key="1">
    <citation type="submission" date="2016-10" db="EMBL/GenBank/DDBJ databases">
        <title>Sequence of Gallionella enrichment culture.</title>
        <authorList>
            <person name="Poehlein A."/>
            <person name="Muehling M."/>
            <person name="Daniel R."/>
        </authorList>
    </citation>
    <scope>NUCLEOTIDE SEQUENCE</scope>
</reference>
<comment type="caution">
    <text evidence="2">The sequence shown here is derived from an EMBL/GenBank/DDBJ whole genome shotgun (WGS) entry which is preliminary data.</text>
</comment>